<feature type="compositionally biased region" description="Basic and acidic residues" evidence="1">
    <location>
        <begin position="101"/>
        <end position="111"/>
    </location>
</feature>
<proteinExistence type="predicted"/>
<reference evidence="2 3" key="1">
    <citation type="submission" date="2024-02" db="EMBL/GenBank/DDBJ databases">
        <title>Discinaceae phylogenomics.</title>
        <authorList>
            <person name="Dirks A.C."/>
            <person name="James T.Y."/>
        </authorList>
    </citation>
    <scope>NUCLEOTIDE SEQUENCE [LARGE SCALE GENOMIC DNA]</scope>
    <source>
        <strain evidence="2 3">ACD0624</strain>
    </source>
</reference>
<evidence type="ECO:0008006" key="4">
    <source>
        <dbReference type="Google" id="ProtNLM"/>
    </source>
</evidence>
<feature type="compositionally biased region" description="Polar residues" evidence="1">
    <location>
        <begin position="1"/>
        <end position="10"/>
    </location>
</feature>
<dbReference type="Proteomes" id="UP001447188">
    <property type="component" value="Unassembled WGS sequence"/>
</dbReference>
<comment type="caution">
    <text evidence="2">The sequence shown here is derived from an EMBL/GenBank/DDBJ whole genome shotgun (WGS) entry which is preliminary data.</text>
</comment>
<sequence>MTSTNASSDNRAPKATAPRGNIMTSFRPLPDISEEEQEHLISLAMEATGLKQYQRWDTVEYTIIDSIKNRWQLLLQKAKKAFTGKAPSPDATPSSSSGTKPTEDGATHKALLETVYSLDSTSRGKGASGEEEEEEEGWTVLR</sequence>
<feature type="compositionally biased region" description="Acidic residues" evidence="1">
    <location>
        <begin position="129"/>
        <end position="142"/>
    </location>
</feature>
<gene>
    <name evidence="2" type="ORF">Q9L58_009430</name>
</gene>
<name>A0ABR3G6Y4_9PEZI</name>
<evidence type="ECO:0000313" key="3">
    <source>
        <dbReference type="Proteomes" id="UP001447188"/>
    </source>
</evidence>
<evidence type="ECO:0000313" key="2">
    <source>
        <dbReference type="EMBL" id="KAL0631716.1"/>
    </source>
</evidence>
<feature type="compositionally biased region" description="Low complexity" evidence="1">
    <location>
        <begin position="86"/>
        <end position="97"/>
    </location>
</feature>
<feature type="region of interest" description="Disordered" evidence="1">
    <location>
        <begin position="1"/>
        <end position="27"/>
    </location>
</feature>
<evidence type="ECO:0000256" key="1">
    <source>
        <dbReference type="SAM" id="MobiDB-lite"/>
    </source>
</evidence>
<keyword evidence="3" id="KW-1185">Reference proteome</keyword>
<dbReference type="EMBL" id="JBBBZM010000219">
    <property type="protein sequence ID" value="KAL0631716.1"/>
    <property type="molecule type" value="Genomic_DNA"/>
</dbReference>
<feature type="region of interest" description="Disordered" evidence="1">
    <location>
        <begin position="82"/>
        <end position="142"/>
    </location>
</feature>
<protein>
    <recommendedName>
        <fullName evidence="4">Myb-like domain-containing protein</fullName>
    </recommendedName>
</protein>
<accession>A0ABR3G6Y4</accession>
<organism evidence="2 3">
    <name type="scientific">Discina gigas</name>
    <dbReference type="NCBI Taxonomy" id="1032678"/>
    <lineage>
        <taxon>Eukaryota</taxon>
        <taxon>Fungi</taxon>
        <taxon>Dikarya</taxon>
        <taxon>Ascomycota</taxon>
        <taxon>Pezizomycotina</taxon>
        <taxon>Pezizomycetes</taxon>
        <taxon>Pezizales</taxon>
        <taxon>Discinaceae</taxon>
        <taxon>Discina</taxon>
    </lineage>
</organism>